<dbReference type="PANTHER" id="PTHR35891">
    <property type="entry name" value="THIOL:DISULFIDE INTERCHANGE PROTEIN DSBA"/>
    <property type="match status" value="1"/>
</dbReference>
<dbReference type="PANTHER" id="PTHR35891:SF3">
    <property type="entry name" value="THIOL:DISULFIDE INTERCHANGE PROTEIN DSBL"/>
    <property type="match status" value="1"/>
</dbReference>
<accession>A1SSE6</accession>
<protein>
    <recommendedName>
        <fullName evidence="2">Thiol:disulfide interchange protein</fullName>
    </recommendedName>
</protein>
<feature type="domain" description="Thioredoxin" evidence="5">
    <location>
        <begin position="10"/>
        <end position="159"/>
    </location>
</feature>
<dbReference type="KEGG" id="pin:Ping_0557"/>
<dbReference type="InterPro" id="IPR036249">
    <property type="entry name" value="Thioredoxin-like_sf"/>
</dbReference>
<keyword evidence="1 4" id="KW-0732">Signal</keyword>
<dbReference type="HOGENOM" id="CLU_088255_1_0_6"/>
<dbReference type="STRING" id="357804.Ping_0557"/>
<feature type="disulfide bond" description="Redox-active" evidence="3">
    <location>
        <begin position="54"/>
        <end position="57"/>
    </location>
</feature>
<dbReference type="PIRSF" id="PIRSF001488">
    <property type="entry name" value="Tdi_protein"/>
    <property type="match status" value="1"/>
</dbReference>
<dbReference type="OrthoDB" id="9784896at2"/>
<dbReference type="InterPro" id="IPR023205">
    <property type="entry name" value="DsbA/DsbL"/>
</dbReference>
<dbReference type="GO" id="GO:0042597">
    <property type="term" value="C:periplasmic space"/>
    <property type="evidence" value="ECO:0007669"/>
    <property type="project" value="UniProtKB-SubCell"/>
</dbReference>
<organism evidence="6 7">
    <name type="scientific">Psychromonas ingrahamii (strain DSM 17664 / CCUG 51855 / 37)</name>
    <dbReference type="NCBI Taxonomy" id="357804"/>
    <lineage>
        <taxon>Bacteria</taxon>
        <taxon>Pseudomonadati</taxon>
        <taxon>Pseudomonadota</taxon>
        <taxon>Gammaproteobacteria</taxon>
        <taxon>Alteromonadales</taxon>
        <taxon>Psychromonadaceae</taxon>
        <taxon>Psychromonas</taxon>
    </lineage>
</organism>
<evidence type="ECO:0000256" key="1">
    <source>
        <dbReference type="ARBA" id="ARBA00022729"/>
    </source>
</evidence>
<dbReference type="AlphaFoldDB" id="A1SSE6"/>
<keyword evidence="7" id="KW-1185">Reference proteome</keyword>
<feature type="signal peptide" evidence="4">
    <location>
        <begin position="1"/>
        <end position="21"/>
    </location>
</feature>
<evidence type="ECO:0000256" key="2">
    <source>
        <dbReference type="PIRNR" id="PIRNR001488"/>
    </source>
</evidence>
<dbReference type="Proteomes" id="UP000000639">
    <property type="component" value="Chromosome"/>
</dbReference>
<evidence type="ECO:0000313" key="6">
    <source>
        <dbReference type="EMBL" id="ABM02411.1"/>
    </source>
</evidence>
<dbReference type="RefSeq" id="WP_011768970.1">
    <property type="nucleotide sequence ID" value="NC_008709.1"/>
</dbReference>
<proteinExistence type="inferred from homology"/>
<comment type="similarity">
    <text evidence="2">Belongs to the thioredoxin family.</text>
</comment>
<feature type="chain" id="PRO_5002637829" description="Thiol:disulfide interchange protein" evidence="4">
    <location>
        <begin position="22"/>
        <end position="213"/>
    </location>
</feature>
<keyword evidence="2" id="KW-1015">Disulfide bond</keyword>
<dbReference type="eggNOG" id="COG1651">
    <property type="taxonomic scope" value="Bacteria"/>
</dbReference>
<dbReference type="PROSITE" id="PS51352">
    <property type="entry name" value="THIOREDOXIN_2"/>
    <property type="match status" value="1"/>
</dbReference>
<gene>
    <name evidence="6" type="ordered locus">Ping_0557</name>
</gene>
<dbReference type="Gene3D" id="3.40.30.10">
    <property type="entry name" value="Glutaredoxin"/>
    <property type="match status" value="1"/>
</dbReference>
<evidence type="ECO:0000256" key="4">
    <source>
        <dbReference type="SAM" id="SignalP"/>
    </source>
</evidence>
<dbReference type="InterPro" id="IPR050824">
    <property type="entry name" value="Thiol_disulfide_DsbA"/>
</dbReference>
<sequence>MNLIKQLFLTLILLCASQAFAKPELGKDYSILNPAMPTHSGKKIEVLEFFSYDCIHCYNFNPLMQAWTKRMPDDVSLTYVPVVYRADMEIPARAFYAVEYLGLHNKLHDTLFDIWHSSNPPYDKASLINALTPYGVDVTKFQNAYNAYSISQALERARGLAYTLDIHMQKNDYHIRSTPTLIIGGKYVISGESAHTIKLLYALIEKVRKEKKH</sequence>
<keyword evidence="2" id="KW-0574">Periplasm</keyword>
<dbReference type="CDD" id="cd03019">
    <property type="entry name" value="DsbA_DsbA"/>
    <property type="match status" value="1"/>
</dbReference>
<dbReference type="EMBL" id="CP000510">
    <property type="protein sequence ID" value="ABM02411.1"/>
    <property type="molecule type" value="Genomic_DNA"/>
</dbReference>
<comment type="subcellular location">
    <subcellularLocation>
        <location evidence="2">Periplasm</location>
    </subcellularLocation>
</comment>
<dbReference type="InterPro" id="IPR013766">
    <property type="entry name" value="Thioredoxin_domain"/>
</dbReference>
<dbReference type="Pfam" id="PF13462">
    <property type="entry name" value="Thioredoxin_4"/>
    <property type="match status" value="1"/>
</dbReference>
<dbReference type="SUPFAM" id="SSF52833">
    <property type="entry name" value="Thioredoxin-like"/>
    <property type="match status" value="1"/>
</dbReference>
<name>A1SSE6_PSYIN</name>
<reference evidence="6 7" key="1">
    <citation type="submission" date="2007-01" db="EMBL/GenBank/DDBJ databases">
        <title>Complete sequence of Psychromonas ingrahamii 37.</title>
        <authorList>
            <consortium name="US DOE Joint Genome Institute"/>
            <person name="Copeland A."/>
            <person name="Lucas S."/>
            <person name="Lapidus A."/>
            <person name="Barry K."/>
            <person name="Detter J.C."/>
            <person name="Glavina del Rio T."/>
            <person name="Hammon N."/>
            <person name="Israni S."/>
            <person name="Dalin E."/>
            <person name="Tice H."/>
            <person name="Pitluck S."/>
            <person name="Thompson L.S."/>
            <person name="Brettin T."/>
            <person name="Bruce D."/>
            <person name="Han C."/>
            <person name="Tapia R."/>
            <person name="Schmutz J."/>
            <person name="Larimer F."/>
            <person name="Land M."/>
            <person name="Hauser L."/>
            <person name="Kyrpides N."/>
            <person name="Ivanova N."/>
            <person name="Staley J."/>
            <person name="Richardson P."/>
        </authorList>
    </citation>
    <scope>NUCLEOTIDE SEQUENCE [LARGE SCALE GENOMIC DNA]</scope>
    <source>
        <strain evidence="6 7">37</strain>
    </source>
</reference>
<dbReference type="InterPro" id="IPR012336">
    <property type="entry name" value="Thioredoxin-like_fold"/>
</dbReference>
<evidence type="ECO:0000256" key="3">
    <source>
        <dbReference type="PIRSR" id="PIRSR001488-1"/>
    </source>
</evidence>
<evidence type="ECO:0000259" key="5">
    <source>
        <dbReference type="PROSITE" id="PS51352"/>
    </source>
</evidence>
<evidence type="ECO:0000313" key="7">
    <source>
        <dbReference type="Proteomes" id="UP000000639"/>
    </source>
</evidence>